<dbReference type="Pfam" id="PF17172">
    <property type="entry name" value="GST_N_4"/>
    <property type="match status" value="1"/>
</dbReference>
<keyword evidence="7" id="KW-1267">Proteomics identification</keyword>
<dbReference type="PaxDb" id="6239-Y57A10A.26.2"/>
<dbReference type="RefSeq" id="NP_496604.1">
    <property type="nucleotide sequence ID" value="NM_064203.5"/>
</dbReference>
<name>Q9NA74_CAEEL</name>
<protein>
    <submittedName>
        <fullName evidence="4">GST N-terminal domain-containing protein</fullName>
    </submittedName>
</protein>
<dbReference type="CDD" id="cd03193">
    <property type="entry name" value="GST_C_Metaxin"/>
    <property type="match status" value="1"/>
</dbReference>
<dbReference type="InterPro" id="IPR036249">
    <property type="entry name" value="Thioredoxin-like_sf"/>
</dbReference>
<dbReference type="CTD" id="174868"/>
<proteinExistence type="evidence at protein level"/>
<dbReference type="UCSC" id="Y57A10A.26.1">
    <property type="organism name" value="c. elegans"/>
</dbReference>
<evidence type="ECO:0007829" key="7">
    <source>
        <dbReference type="PeptideAtlas" id="Q9NA74"/>
    </source>
</evidence>
<evidence type="ECO:0000313" key="5">
    <source>
        <dbReference type="Proteomes" id="UP000001940"/>
    </source>
</evidence>
<dbReference type="InterPro" id="IPR033468">
    <property type="entry name" value="Metaxin_GST"/>
</dbReference>
<dbReference type="HOGENOM" id="CLU_044137_1_0_1"/>
<comment type="similarity">
    <text evidence="1">Belongs to the FAX family.</text>
</comment>
<dbReference type="Gene3D" id="1.20.1050.10">
    <property type="match status" value="1"/>
</dbReference>
<dbReference type="SFLD" id="SFLDG01200">
    <property type="entry name" value="SUF1.1"/>
    <property type="match status" value="1"/>
</dbReference>
<evidence type="ECO:0000256" key="1">
    <source>
        <dbReference type="ARBA" id="ARBA00006475"/>
    </source>
</evidence>
<dbReference type="Gene3D" id="3.40.30.10">
    <property type="entry name" value="Glutaredoxin"/>
    <property type="match status" value="1"/>
</dbReference>
<sequence>MPSTNLTKRDWEKDHVYLVQFPRAGCIPSPSPYAFKVETFLRVADIPYTNINNEFKKMSARGQIPFIELNGRQHADSTIIIDNLTEHFHKSDLEDLSASDKAIARAFFALLEHHLCWVSLYSRGQDFGWLATDTGFGRLLTGIKGFAFKNFIVKSFTKKVRGRAAAQGMGTFSREEVLDQAKKDLDAISTQLGDKPYLFGSSIKTIDVTAFAHLAELIYTPQFSPEIRAYIDEKVPNVMEYVIRIKEKYWPDWEETTNTMNMATVWKKA</sequence>
<dbReference type="PhylomeDB" id="Q9NA74"/>
<dbReference type="InterPro" id="IPR036282">
    <property type="entry name" value="Glutathione-S-Trfase_C_sf"/>
</dbReference>
<feature type="domain" description="Thioredoxin-like fold" evidence="3">
    <location>
        <begin position="32"/>
        <end position="123"/>
    </location>
</feature>
<dbReference type="CDD" id="cd03080">
    <property type="entry name" value="GST_N_Metaxin_like"/>
    <property type="match status" value="1"/>
</dbReference>
<dbReference type="PIR" id="T31648">
    <property type="entry name" value="T31648"/>
</dbReference>
<dbReference type="InterPro" id="IPR050931">
    <property type="entry name" value="Mito_Protein_Transport_Metaxin"/>
</dbReference>
<dbReference type="PANTHER" id="PTHR12289:SF72">
    <property type="entry name" value="GST N-TERMINAL DOMAIN-CONTAINING PROTEIN"/>
    <property type="match status" value="1"/>
</dbReference>
<dbReference type="OrthoDB" id="5809458at2759"/>
<evidence type="ECO:0000259" key="2">
    <source>
        <dbReference type="Pfam" id="PF17171"/>
    </source>
</evidence>
<dbReference type="SFLD" id="SFLDS00019">
    <property type="entry name" value="Glutathione_Transferase_(cytos"/>
    <property type="match status" value="1"/>
</dbReference>
<dbReference type="PANTHER" id="PTHR12289">
    <property type="entry name" value="METAXIN RELATED"/>
    <property type="match status" value="1"/>
</dbReference>
<dbReference type="GO" id="GO:0005737">
    <property type="term" value="C:cytoplasm"/>
    <property type="evidence" value="ECO:0000318"/>
    <property type="project" value="GO_Central"/>
</dbReference>
<dbReference type="EMBL" id="BX284602">
    <property type="protein sequence ID" value="CAB55031.1"/>
    <property type="molecule type" value="Genomic_DNA"/>
</dbReference>
<dbReference type="SFLD" id="SFLDG01180">
    <property type="entry name" value="SUF1"/>
    <property type="match status" value="1"/>
</dbReference>
<dbReference type="SUPFAM" id="SSF52833">
    <property type="entry name" value="Thioredoxin-like"/>
    <property type="match status" value="1"/>
</dbReference>
<dbReference type="SMR" id="Q9NA74"/>
<dbReference type="Bgee" id="WBGene00013266">
    <property type="expression patterns" value="Expressed in pharyngeal muscle cell (C elegans) and 3 other cell types or tissues"/>
</dbReference>
<evidence type="ECO:0000259" key="3">
    <source>
        <dbReference type="Pfam" id="PF17172"/>
    </source>
</evidence>
<dbReference type="AGR" id="WB:WBGene00013266"/>
<reference evidence="4 5" key="1">
    <citation type="journal article" date="1998" name="Science">
        <title>Genome sequence of the nematode C. elegans: a platform for investigating biology.</title>
        <authorList>
            <consortium name="The C. elegans sequencing consortium"/>
            <person name="Sulson J.E."/>
            <person name="Waterston R."/>
        </authorList>
    </citation>
    <scope>NUCLEOTIDE SEQUENCE [LARGE SCALE GENOMIC DNA]</scope>
    <source>
        <strain evidence="4 5">Bristol N2</strain>
    </source>
</reference>
<accession>Q9NA74</accession>
<organism evidence="4 5">
    <name type="scientific">Caenorhabditis elegans</name>
    <dbReference type="NCBI Taxonomy" id="6239"/>
    <lineage>
        <taxon>Eukaryota</taxon>
        <taxon>Metazoa</taxon>
        <taxon>Ecdysozoa</taxon>
        <taxon>Nematoda</taxon>
        <taxon>Chromadorea</taxon>
        <taxon>Rhabditida</taxon>
        <taxon>Rhabditina</taxon>
        <taxon>Rhabditomorpha</taxon>
        <taxon>Rhabditoidea</taxon>
        <taxon>Rhabditidae</taxon>
        <taxon>Peloderinae</taxon>
        <taxon>Caenorhabditis</taxon>
    </lineage>
</organism>
<dbReference type="Proteomes" id="UP000001940">
    <property type="component" value="Chromosome II"/>
</dbReference>
<dbReference type="AlphaFoldDB" id="Q9NA74"/>
<dbReference type="GeneID" id="174868"/>
<dbReference type="InterPro" id="IPR026928">
    <property type="entry name" value="FAX/IsoI-like"/>
</dbReference>
<dbReference type="InterPro" id="IPR040079">
    <property type="entry name" value="Glutathione_S-Trfase"/>
</dbReference>
<gene>
    <name evidence="4 6" type="primary">faxc-1</name>
    <name evidence="4" type="ORF">CELE_Y57A10A.26</name>
    <name evidence="6" type="ORF">Y57A10A.26</name>
</gene>
<dbReference type="InterPro" id="IPR012336">
    <property type="entry name" value="Thioredoxin-like_fold"/>
</dbReference>
<dbReference type="OMA" id="IRWIILY"/>
<dbReference type="eggNOG" id="KOG4244">
    <property type="taxonomic scope" value="Eukaryota"/>
</dbReference>
<dbReference type="Pfam" id="PF17171">
    <property type="entry name" value="GST_C_6"/>
    <property type="match status" value="1"/>
</dbReference>
<dbReference type="SUPFAM" id="SSF47616">
    <property type="entry name" value="GST C-terminal domain-like"/>
    <property type="match status" value="1"/>
</dbReference>
<evidence type="ECO:0000313" key="6">
    <source>
        <dbReference type="WormBase" id="Y57A10A.26a"/>
    </source>
</evidence>
<feature type="domain" description="Metaxin glutathione S-transferase" evidence="2">
    <location>
        <begin position="181"/>
        <end position="245"/>
    </location>
</feature>
<dbReference type="WormBase" id="Y57A10A.26a">
    <property type="protein sequence ID" value="CE22631"/>
    <property type="gene ID" value="WBGene00013266"/>
    <property type="gene designation" value="faxc-1"/>
</dbReference>
<keyword evidence="5" id="KW-1185">Reference proteome</keyword>
<dbReference type="FunCoup" id="Q9NA74">
    <property type="interactions" value="1570"/>
</dbReference>
<dbReference type="InParanoid" id="Q9NA74"/>
<dbReference type="PeptideAtlas" id="Q9NA74"/>
<evidence type="ECO:0000313" key="4">
    <source>
        <dbReference type="EMBL" id="CAB55031.1"/>
    </source>
</evidence>